<dbReference type="InterPro" id="IPR011009">
    <property type="entry name" value="Kinase-like_dom_sf"/>
</dbReference>
<dbReference type="EMBL" id="FMWP01000017">
    <property type="protein sequence ID" value="SCZ92093.1"/>
    <property type="molecule type" value="Genomic_DNA"/>
</dbReference>
<feature type="region of interest" description="Disordered" evidence="1">
    <location>
        <begin position="1"/>
        <end position="27"/>
    </location>
</feature>
<dbReference type="OrthoDB" id="2523927at2759"/>
<dbReference type="GO" id="GO:0004672">
    <property type="term" value="F:protein kinase activity"/>
    <property type="evidence" value="ECO:0007669"/>
    <property type="project" value="InterPro"/>
</dbReference>
<dbReference type="InterPro" id="IPR000719">
    <property type="entry name" value="Prot_kinase_dom"/>
</dbReference>
<evidence type="ECO:0000256" key="1">
    <source>
        <dbReference type="SAM" id="MobiDB-lite"/>
    </source>
</evidence>
<keyword evidence="4" id="KW-1185">Reference proteome</keyword>
<dbReference type="GO" id="GO:0005524">
    <property type="term" value="F:ATP binding"/>
    <property type="evidence" value="ECO:0007669"/>
    <property type="project" value="InterPro"/>
</dbReference>
<dbReference type="SUPFAM" id="SSF56112">
    <property type="entry name" value="Protein kinase-like (PK-like)"/>
    <property type="match status" value="1"/>
</dbReference>
<evidence type="ECO:0000259" key="2">
    <source>
        <dbReference type="PROSITE" id="PS50011"/>
    </source>
</evidence>
<organism evidence="3 4">
    <name type="scientific">Microbotryum saponariae</name>
    <dbReference type="NCBI Taxonomy" id="289078"/>
    <lineage>
        <taxon>Eukaryota</taxon>
        <taxon>Fungi</taxon>
        <taxon>Dikarya</taxon>
        <taxon>Basidiomycota</taxon>
        <taxon>Pucciniomycotina</taxon>
        <taxon>Microbotryomycetes</taxon>
        <taxon>Microbotryales</taxon>
        <taxon>Microbotryaceae</taxon>
        <taxon>Microbotryum</taxon>
    </lineage>
</organism>
<proteinExistence type="predicted"/>
<evidence type="ECO:0000313" key="3">
    <source>
        <dbReference type="EMBL" id="SCZ92093.1"/>
    </source>
</evidence>
<reference evidence="4" key="1">
    <citation type="submission" date="2016-10" db="EMBL/GenBank/DDBJ databases">
        <authorList>
            <person name="Jeantristanb JTB J.-T."/>
            <person name="Ricardo R."/>
        </authorList>
    </citation>
    <scope>NUCLEOTIDE SEQUENCE [LARGE SCALE GENOMIC DNA]</scope>
</reference>
<protein>
    <submittedName>
        <fullName evidence="3">BZ3500_MvSof-1268-A1-R1_Chr5-3g08333 protein</fullName>
    </submittedName>
</protein>
<accession>A0A2X0L8T5</accession>
<feature type="domain" description="Protein kinase" evidence="2">
    <location>
        <begin position="489"/>
        <end position="688"/>
    </location>
</feature>
<sequence>MFQPDLSDPPLLPSSRYHRGGLHTHKSRKTGASSILNFHGVSEHLGLQAPLPSGSRHPVAAMQDSTLDDRVQQALLAFLGEHELADKVLAKAATLLEAAPTPIFCSDMPQCTATIHDWRIRVLEPLLKFFLCHYSYKMTGLPANPNQYRLSFTAPDGSQPSGITLHLLEQNGGQGVSLPIVFEHDSNFWTFGPQPHRIARQGQIGQTTPAYYYLEQKNPIPLDPNTKSHGAQAILNRLAMSMELAVCRNSETGEIMHAPRFGMLMSTKMSILAEVVENPRNAQEIGFLLTPILLDPRDDTQSRGDTPMPFLFNSRSSTRLALATLVDFLTHIRAPSPSTVAQLFGPPSIDKQEWRQVQRESWLNDLRAPEIEERPSTSVEVWKGSLFTVRAKLDHHNKRPRFINRPRGRTGRFLGFSVMEAVKFMVQAKPASPNAQSSHVHKPSRRLANALPSPLIDYLKRGTQRREGSKRYHRLSGLEVEDPAPLPALELLQLLAIGGAGWVFAGRLSQAPSQVEHKLPNAASTKAAIELEPTVEPEHLQMTTTSKPRVGTRKSQIPFDELIVIKVFQGDQSDSVFVESLFYEYVFPLLSPEARAVLPRYYGTFRSTDGSVFMLILEYGGRPIEDKDRTDDLDAKVDAAFDLLQQHGVSHGDQEDRNLLIGDDGSICIIDFDGASLDFDPEFLRDPV</sequence>
<dbReference type="Proteomes" id="UP000249723">
    <property type="component" value="Unassembled WGS sequence"/>
</dbReference>
<gene>
    <name evidence="3" type="ORF">BZ3500_MVSOF-1268-A1-R1_CHR5-3G08333</name>
</gene>
<dbReference type="PROSITE" id="PS50011">
    <property type="entry name" value="PROTEIN_KINASE_DOM"/>
    <property type="match status" value="1"/>
</dbReference>
<feature type="compositionally biased region" description="Low complexity" evidence="1">
    <location>
        <begin position="1"/>
        <end position="15"/>
    </location>
</feature>
<name>A0A2X0L8T5_9BASI</name>
<dbReference type="AlphaFoldDB" id="A0A2X0L8T5"/>
<feature type="compositionally biased region" description="Basic residues" evidence="1">
    <location>
        <begin position="16"/>
        <end position="27"/>
    </location>
</feature>
<evidence type="ECO:0000313" key="4">
    <source>
        <dbReference type="Proteomes" id="UP000249723"/>
    </source>
</evidence>
<dbReference type="STRING" id="289078.A0A2X0L8T5"/>